<dbReference type="InterPro" id="IPR050245">
    <property type="entry name" value="PrsA_foldase"/>
</dbReference>
<feature type="signal peptide" evidence="2">
    <location>
        <begin position="1"/>
        <end position="19"/>
    </location>
</feature>
<protein>
    <submittedName>
        <fullName evidence="4">Peptidylprolyl isomerase</fullName>
    </submittedName>
</protein>
<gene>
    <name evidence="4" type="ORF">IAC18_01920</name>
</gene>
<dbReference type="SUPFAM" id="SSF54534">
    <property type="entry name" value="FKBP-like"/>
    <property type="match status" value="1"/>
</dbReference>
<dbReference type="InterPro" id="IPR046357">
    <property type="entry name" value="PPIase_dom_sf"/>
</dbReference>
<sequence>MKKLLIPCLCAALLLSALAGCGEAGTQATLEPLPGVSASAAPESPAAEYDWDALRETYGDDTVVLTVNGDEVRWDEFFYWFHTDYDRYFSGRSLDESIDGETTVGEYLAMNAASYCVQYHVLAQLEEEKGIELTAEDEEIIAEAQRSDIEEQIGEDGTLEDLYEYLDTIYITPELYDFMTRTMTLYPRMFIVLYGEEGAKLSDEETLETAERYGFMTVKHILFGTVDENGESLSEGEKEAQKTLAQDSLNELLAVPEAEREALFDEMMERYSTDPGLEAYPEGYCFAPGTMVTEFESAASALSPGGISSVVESANGYHILLRKSLTPEDSVLLSGLTEPVTLRYAAAEILLNELYTGAVADAEVAYTEDFAEGSGWLERLSAS</sequence>
<evidence type="ECO:0000256" key="1">
    <source>
        <dbReference type="PROSITE-ProRule" id="PRU00278"/>
    </source>
</evidence>
<evidence type="ECO:0000256" key="2">
    <source>
        <dbReference type="SAM" id="SignalP"/>
    </source>
</evidence>
<feature type="domain" description="PpiC" evidence="3">
    <location>
        <begin position="216"/>
        <end position="324"/>
    </location>
</feature>
<dbReference type="PROSITE" id="PS51257">
    <property type="entry name" value="PROKAR_LIPOPROTEIN"/>
    <property type="match status" value="1"/>
</dbReference>
<reference evidence="4" key="2">
    <citation type="journal article" date="2021" name="PeerJ">
        <title>Extensive microbial diversity within the chicken gut microbiome revealed by metagenomics and culture.</title>
        <authorList>
            <person name="Gilroy R."/>
            <person name="Ravi A."/>
            <person name="Getino M."/>
            <person name="Pursley I."/>
            <person name="Horton D.L."/>
            <person name="Alikhan N.F."/>
            <person name="Baker D."/>
            <person name="Gharbi K."/>
            <person name="Hall N."/>
            <person name="Watson M."/>
            <person name="Adriaenssens E.M."/>
            <person name="Foster-Nyarko E."/>
            <person name="Jarju S."/>
            <person name="Secka A."/>
            <person name="Antonio M."/>
            <person name="Oren A."/>
            <person name="Chaudhuri R.R."/>
            <person name="La Ragione R."/>
            <person name="Hildebrand F."/>
            <person name="Pallen M.J."/>
        </authorList>
    </citation>
    <scope>NUCLEOTIDE SEQUENCE</scope>
    <source>
        <strain evidence="4">ChiHjej10B9-9673</strain>
    </source>
</reference>
<dbReference type="PANTHER" id="PTHR47245">
    <property type="entry name" value="PEPTIDYLPROLYL ISOMERASE"/>
    <property type="match status" value="1"/>
</dbReference>
<dbReference type="EMBL" id="DVJK01000055">
    <property type="protein sequence ID" value="HIS66298.1"/>
    <property type="molecule type" value="Genomic_DNA"/>
</dbReference>
<keyword evidence="2" id="KW-0732">Signal</keyword>
<dbReference type="PANTHER" id="PTHR47245:SF2">
    <property type="entry name" value="PEPTIDYL-PROLYL CIS-TRANS ISOMERASE HP_0175-RELATED"/>
    <property type="match status" value="1"/>
</dbReference>
<dbReference type="PROSITE" id="PS50198">
    <property type="entry name" value="PPIC_PPIASE_2"/>
    <property type="match status" value="1"/>
</dbReference>
<dbReference type="Proteomes" id="UP000824001">
    <property type="component" value="Unassembled WGS sequence"/>
</dbReference>
<dbReference type="GO" id="GO:0003755">
    <property type="term" value="F:peptidyl-prolyl cis-trans isomerase activity"/>
    <property type="evidence" value="ECO:0007669"/>
    <property type="project" value="UniProtKB-KW"/>
</dbReference>
<dbReference type="AlphaFoldDB" id="A0A9D1FCC9"/>
<organism evidence="4 5">
    <name type="scientific">Candidatus Scatomorpha merdipullorum</name>
    <dbReference type="NCBI Taxonomy" id="2840927"/>
    <lineage>
        <taxon>Bacteria</taxon>
        <taxon>Bacillati</taxon>
        <taxon>Bacillota</taxon>
        <taxon>Clostridia</taxon>
        <taxon>Eubacteriales</taxon>
        <taxon>Candidatus Scatomorpha</taxon>
    </lineage>
</organism>
<dbReference type="InterPro" id="IPR000297">
    <property type="entry name" value="PPIase_PpiC"/>
</dbReference>
<name>A0A9D1FCC9_9FIRM</name>
<comment type="caution">
    <text evidence="4">The sequence shown here is derived from an EMBL/GenBank/DDBJ whole genome shotgun (WGS) entry which is preliminary data.</text>
</comment>
<accession>A0A9D1FCC9</accession>
<evidence type="ECO:0000259" key="3">
    <source>
        <dbReference type="PROSITE" id="PS50198"/>
    </source>
</evidence>
<keyword evidence="1 4" id="KW-0413">Isomerase</keyword>
<evidence type="ECO:0000313" key="4">
    <source>
        <dbReference type="EMBL" id="HIS66298.1"/>
    </source>
</evidence>
<proteinExistence type="predicted"/>
<evidence type="ECO:0000313" key="5">
    <source>
        <dbReference type="Proteomes" id="UP000824001"/>
    </source>
</evidence>
<keyword evidence="1" id="KW-0697">Rotamase</keyword>
<feature type="chain" id="PRO_5038953491" evidence="2">
    <location>
        <begin position="20"/>
        <end position="383"/>
    </location>
</feature>
<reference evidence="4" key="1">
    <citation type="submission" date="2020-10" db="EMBL/GenBank/DDBJ databases">
        <authorList>
            <person name="Gilroy R."/>
        </authorList>
    </citation>
    <scope>NUCLEOTIDE SEQUENCE</scope>
    <source>
        <strain evidence="4">ChiHjej10B9-9673</strain>
    </source>
</reference>
<dbReference type="Gene3D" id="3.10.50.40">
    <property type="match status" value="1"/>
</dbReference>
<dbReference type="Pfam" id="PF00639">
    <property type="entry name" value="Rotamase"/>
    <property type="match status" value="1"/>
</dbReference>